<feature type="active site" description="Proton acceptor" evidence="1">
    <location>
        <position position="157"/>
    </location>
</feature>
<dbReference type="eggNOG" id="COG4822">
    <property type="taxonomic scope" value="Bacteria"/>
</dbReference>
<dbReference type="GO" id="GO:0019251">
    <property type="term" value="P:anaerobic cobalamin biosynthetic process"/>
    <property type="evidence" value="ECO:0007669"/>
    <property type="project" value="InterPro"/>
</dbReference>
<dbReference type="PATRIC" id="fig|1235802.3.peg.2448"/>
<dbReference type="Gene3D" id="3.40.50.1400">
    <property type="match status" value="2"/>
</dbReference>
<keyword evidence="2" id="KW-0479">Metal-binding</keyword>
<accession>N2ADK1</accession>
<protein>
    <recommendedName>
        <fullName evidence="5">Sirohydrochlorin cobaltochelatase</fullName>
    </recommendedName>
</protein>
<gene>
    <name evidence="3" type="ORF">C823_02311</name>
</gene>
<proteinExistence type="predicted"/>
<comment type="caution">
    <text evidence="3">The sequence shown here is derived from an EMBL/GenBank/DDBJ whole genome shotgun (WGS) entry which is preliminary data.</text>
</comment>
<dbReference type="GO" id="GO:0046872">
    <property type="term" value="F:metal ion binding"/>
    <property type="evidence" value="ECO:0007669"/>
    <property type="project" value="UniProtKB-KW"/>
</dbReference>
<feature type="binding site" evidence="2">
    <location>
        <position position="221"/>
    </location>
    <ligand>
        <name>Co(2+)</name>
        <dbReference type="ChEBI" id="CHEBI:48828"/>
    </ligand>
</feature>
<dbReference type="SUPFAM" id="SSF53800">
    <property type="entry name" value="Chelatase"/>
    <property type="match status" value="1"/>
</dbReference>
<sequence length="278" mass="31056">MTNSDQKHIRPSAAILIVSIGNAANYNCKTVADQIREDVAQTMPFCRTYQVFADRSAGQKTDARLTDSVCTSLKQALERIRSDRVRSFIVQPTYLVYGREYRNLADELRQYEKAFEQVVLAEPLLAKDADFEAVGKILLKQTADYNTPDTAVCFIGHGKEAGGPNSYIKMRKTFTQAGCRNYYVGTIKGEPSFHTVTNAFKEAGGYKRVVLYPFMVAAGSHVYRDIAGGQGASWKQLMEQEGYEVVCIPKGLGQISDIRYMFAEHAKAAFCKHLISRC</sequence>
<organism evidence="3 4">
    <name type="scientific">Eubacterium plexicaudatum ASF492</name>
    <dbReference type="NCBI Taxonomy" id="1235802"/>
    <lineage>
        <taxon>Bacteria</taxon>
        <taxon>Bacillati</taxon>
        <taxon>Bacillota</taxon>
        <taxon>Clostridia</taxon>
        <taxon>Eubacteriales</taxon>
        <taxon>Eubacteriaceae</taxon>
        <taxon>Eubacterium</taxon>
    </lineage>
</organism>
<name>N2ADK1_9FIRM</name>
<reference evidence="3 4" key="1">
    <citation type="journal article" date="2014" name="Genome Announc.">
        <title>Draft genome sequences of the altered schaedler flora, a defined bacterial community from gnotobiotic mice.</title>
        <authorList>
            <person name="Wannemuehler M.J."/>
            <person name="Overstreet A.M."/>
            <person name="Ward D.V."/>
            <person name="Phillips G.J."/>
        </authorList>
    </citation>
    <scope>NUCLEOTIDE SEQUENCE [LARGE SCALE GENOMIC DNA]</scope>
    <source>
        <strain evidence="3 4">ASF492</strain>
    </source>
</reference>
<evidence type="ECO:0000256" key="1">
    <source>
        <dbReference type="PIRSR" id="PIRSR033579-1"/>
    </source>
</evidence>
<dbReference type="HOGENOM" id="CLU_036584_1_1_9"/>
<dbReference type="AlphaFoldDB" id="N2ADK1"/>
<dbReference type="InterPro" id="IPR010388">
    <property type="entry name" value="Anaerobic_Co-chelatase"/>
</dbReference>
<dbReference type="STRING" id="1235802.C823_02311"/>
<feature type="binding site" evidence="2">
    <location>
        <position position="157"/>
    </location>
    <ligand>
        <name>Co(2+)</name>
        <dbReference type="ChEBI" id="CHEBI:48828"/>
    </ligand>
</feature>
<dbReference type="OrthoDB" id="9770331at2"/>
<evidence type="ECO:0008006" key="5">
    <source>
        <dbReference type="Google" id="ProtNLM"/>
    </source>
</evidence>
<dbReference type="Proteomes" id="UP000012589">
    <property type="component" value="Unassembled WGS sequence"/>
</dbReference>
<dbReference type="Pfam" id="PF06180">
    <property type="entry name" value="CbiK"/>
    <property type="match status" value="1"/>
</dbReference>
<dbReference type="PIRSF" id="PIRSF033579">
    <property type="entry name" value="Anaer_Co_chel"/>
    <property type="match status" value="1"/>
</dbReference>
<evidence type="ECO:0000313" key="4">
    <source>
        <dbReference type="Proteomes" id="UP000012589"/>
    </source>
</evidence>
<keyword evidence="4" id="KW-1185">Reference proteome</keyword>
<evidence type="ECO:0000256" key="2">
    <source>
        <dbReference type="PIRSR" id="PIRSR033579-3"/>
    </source>
</evidence>
<dbReference type="EMBL" id="AQFT01000069">
    <property type="protein sequence ID" value="EMZ27482.1"/>
    <property type="molecule type" value="Genomic_DNA"/>
</dbReference>
<dbReference type="GO" id="GO:0016852">
    <property type="term" value="F:sirohydrochlorin cobaltochelatase activity"/>
    <property type="evidence" value="ECO:0007669"/>
    <property type="project" value="InterPro"/>
</dbReference>
<keyword evidence="2" id="KW-0170">Cobalt</keyword>
<evidence type="ECO:0000313" key="3">
    <source>
        <dbReference type="EMBL" id="EMZ27482.1"/>
    </source>
</evidence>